<comment type="similarity">
    <text evidence="5">Belongs to the SAT4 family.</text>
</comment>
<feature type="transmembrane region" description="Helical" evidence="7">
    <location>
        <begin position="222"/>
        <end position="244"/>
    </location>
</feature>
<evidence type="ECO:0000256" key="3">
    <source>
        <dbReference type="ARBA" id="ARBA00022989"/>
    </source>
</evidence>
<evidence type="ECO:0000256" key="1">
    <source>
        <dbReference type="ARBA" id="ARBA00004141"/>
    </source>
</evidence>
<keyword evidence="3 7" id="KW-1133">Transmembrane helix</keyword>
<keyword evidence="4 7" id="KW-0472">Membrane</keyword>
<protein>
    <recommendedName>
        <fullName evidence="8">Rhodopsin domain-containing protein</fullName>
    </recommendedName>
</protein>
<dbReference type="InterPro" id="IPR052337">
    <property type="entry name" value="SAT4-like"/>
</dbReference>
<evidence type="ECO:0000256" key="5">
    <source>
        <dbReference type="ARBA" id="ARBA00038359"/>
    </source>
</evidence>
<feature type="transmembrane region" description="Helical" evidence="7">
    <location>
        <begin position="50"/>
        <end position="78"/>
    </location>
</feature>
<dbReference type="GeneID" id="98176982"/>
<gene>
    <name evidence="9" type="ORF">MFIFM68171_06239</name>
</gene>
<dbReference type="PANTHER" id="PTHR33048">
    <property type="entry name" value="PTH11-LIKE INTEGRAL MEMBRANE PROTEIN (AFU_ORTHOLOGUE AFUA_5G11245)"/>
    <property type="match status" value="1"/>
</dbReference>
<dbReference type="InterPro" id="IPR049326">
    <property type="entry name" value="Rhodopsin_dom_fungi"/>
</dbReference>
<evidence type="ECO:0000256" key="4">
    <source>
        <dbReference type="ARBA" id="ARBA00023136"/>
    </source>
</evidence>
<dbReference type="RefSeq" id="XP_070917760.1">
    <property type="nucleotide sequence ID" value="XM_071061659.1"/>
</dbReference>
<evidence type="ECO:0000256" key="6">
    <source>
        <dbReference type="SAM" id="MobiDB-lite"/>
    </source>
</evidence>
<organism evidence="9 10">
    <name type="scientific">Madurella fahalii</name>
    <dbReference type="NCBI Taxonomy" id="1157608"/>
    <lineage>
        <taxon>Eukaryota</taxon>
        <taxon>Fungi</taxon>
        <taxon>Dikarya</taxon>
        <taxon>Ascomycota</taxon>
        <taxon>Pezizomycotina</taxon>
        <taxon>Sordariomycetes</taxon>
        <taxon>Sordariomycetidae</taxon>
        <taxon>Sordariales</taxon>
        <taxon>Sordariales incertae sedis</taxon>
        <taxon>Madurella</taxon>
    </lineage>
</organism>
<accession>A0ABQ0GE40</accession>
<evidence type="ECO:0000259" key="8">
    <source>
        <dbReference type="Pfam" id="PF20684"/>
    </source>
</evidence>
<dbReference type="PANTHER" id="PTHR33048:SF47">
    <property type="entry name" value="INTEGRAL MEMBRANE PROTEIN-RELATED"/>
    <property type="match status" value="1"/>
</dbReference>
<evidence type="ECO:0000313" key="10">
    <source>
        <dbReference type="Proteomes" id="UP001628179"/>
    </source>
</evidence>
<keyword evidence="2 7" id="KW-0812">Transmembrane</keyword>
<feature type="compositionally biased region" description="Polar residues" evidence="6">
    <location>
        <begin position="331"/>
        <end position="363"/>
    </location>
</feature>
<feature type="transmembrane region" description="Helical" evidence="7">
    <location>
        <begin position="112"/>
        <end position="133"/>
    </location>
</feature>
<proteinExistence type="inferred from homology"/>
<evidence type="ECO:0000256" key="7">
    <source>
        <dbReference type="SAM" id="Phobius"/>
    </source>
</evidence>
<sequence length="401" mass="44870">MSSTRPDPDEGDLSGIVVACVVVVTLLATVSVGLRFYVRGRLLRTIKSEDWCILIALADGFSVSTVPVRCGGVLLYWFEYADSATPASQVALGRHRAKVSGAQVIEYYRISYFHTLCYNLSLWFTKISILLLYLRVLTHEYIRKVTWVVIAIVTVYNVWALGMYLTMCIPIERMWDPSIPGYCHPWSVWWALTYLHIITDFMIFVIPIPVVSTMTIPKRQKIGILLVFCMGLFVCLISVLRAIWVNQLLYTADVTWDYTAIANWSSAEMNMAIVCGCMPTLKPILTKVFGPLMDRFFPPQHQSLEDSGSASARPRTVGSMPMKAFRFGRQPKSQNSAEPNALSESSCTDGATQTATEVETNPSESRRGDLDLEAGLNVDRETSAIKLSERLAKPPRAVVRS</sequence>
<dbReference type="EMBL" id="BAAFSV010000003">
    <property type="protein sequence ID" value="GAB1316029.1"/>
    <property type="molecule type" value="Genomic_DNA"/>
</dbReference>
<reference evidence="9 10" key="1">
    <citation type="submission" date="2024-09" db="EMBL/GenBank/DDBJ databases">
        <title>Itraconazole resistance in Madurella fahalii resulting from another homologue of gene encoding cytochrome P450 14-alpha sterol demethylase (CYP51).</title>
        <authorList>
            <person name="Yoshioka I."/>
            <person name="Fahal A.H."/>
            <person name="Kaneko S."/>
            <person name="Yaguchi T."/>
        </authorList>
    </citation>
    <scope>NUCLEOTIDE SEQUENCE [LARGE SCALE GENOMIC DNA]</scope>
    <source>
        <strain evidence="9 10">IFM 68171</strain>
    </source>
</reference>
<feature type="transmembrane region" description="Helical" evidence="7">
    <location>
        <begin position="187"/>
        <end position="210"/>
    </location>
</feature>
<feature type="region of interest" description="Disordered" evidence="6">
    <location>
        <begin position="328"/>
        <end position="379"/>
    </location>
</feature>
<comment type="subcellular location">
    <subcellularLocation>
        <location evidence="1">Membrane</location>
        <topology evidence="1">Multi-pass membrane protein</topology>
    </subcellularLocation>
</comment>
<feature type="transmembrane region" description="Helical" evidence="7">
    <location>
        <begin position="16"/>
        <end position="38"/>
    </location>
</feature>
<dbReference type="Pfam" id="PF20684">
    <property type="entry name" value="Fung_rhodopsin"/>
    <property type="match status" value="1"/>
</dbReference>
<evidence type="ECO:0000313" key="9">
    <source>
        <dbReference type="EMBL" id="GAB1316029.1"/>
    </source>
</evidence>
<dbReference type="Proteomes" id="UP001628179">
    <property type="component" value="Unassembled WGS sequence"/>
</dbReference>
<name>A0ABQ0GE40_9PEZI</name>
<feature type="domain" description="Rhodopsin" evidence="8">
    <location>
        <begin position="34"/>
        <end position="286"/>
    </location>
</feature>
<evidence type="ECO:0000256" key="2">
    <source>
        <dbReference type="ARBA" id="ARBA00022692"/>
    </source>
</evidence>
<feature type="transmembrane region" description="Helical" evidence="7">
    <location>
        <begin position="145"/>
        <end position="167"/>
    </location>
</feature>
<comment type="caution">
    <text evidence="9">The sequence shown here is derived from an EMBL/GenBank/DDBJ whole genome shotgun (WGS) entry which is preliminary data.</text>
</comment>
<keyword evidence="10" id="KW-1185">Reference proteome</keyword>